<dbReference type="GO" id="GO:0005737">
    <property type="term" value="C:cytoplasm"/>
    <property type="evidence" value="ECO:0007669"/>
    <property type="project" value="InterPro"/>
</dbReference>
<proteinExistence type="predicted"/>
<dbReference type="GO" id="GO:0016788">
    <property type="term" value="F:hydrolase activity, acting on ester bonds"/>
    <property type="evidence" value="ECO:0007669"/>
    <property type="project" value="InterPro"/>
</dbReference>
<organism evidence="2 3">
    <name type="scientific">Tenacibaculum maritimum NCIMB 2154</name>
    <dbReference type="NCBI Taxonomy" id="1349785"/>
    <lineage>
        <taxon>Bacteria</taxon>
        <taxon>Pseudomonadati</taxon>
        <taxon>Bacteroidota</taxon>
        <taxon>Flavobacteriia</taxon>
        <taxon>Flavobacteriales</taxon>
        <taxon>Flavobacteriaceae</taxon>
        <taxon>Tenacibaculum</taxon>
    </lineage>
</organism>
<dbReference type="AlphaFoldDB" id="A0A2H1EDS3"/>
<dbReference type="GO" id="GO:0016070">
    <property type="term" value="P:RNA metabolic process"/>
    <property type="evidence" value="ECO:0007669"/>
    <property type="project" value="InterPro"/>
</dbReference>
<sequence>MKKCRFLKIYSKFRYRKWGNDYFVPEIRLEGLWLKQLGFKEGDLIKIDQKKRKLIITVNKKKNTFQK</sequence>
<dbReference type="Pfam" id="PF08845">
    <property type="entry name" value="SymE_toxin"/>
    <property type="match status" value="1"/>
</dbReference>
<gene>
    <name evidence="2" type="ORF">MARIT_2897</name>
</gene>
<keyword evidence="3" id="KW-1185">Reference proteome</keyword>
<dbReference type="EMBL" id="LT634361">
    <property type="protein sequence ID" value="SFZ84762.1"/>
    <property type="molecule type" value="Genomic_DNA"/>
</dbReference>
<evidence type="ECO:0000259" key="1">
    <source>
        <dbReference type="Pfam" id="PF08845"/>
    </source>
</evidence>
<dbReference type="Proteomes" id="UP000231564">
    <property type="component" value="Chromosome MARIT"/>
</dbReference>
<dbReference type="RefSeq" id="WP_100211819.1">
    <property type="nucleotide sequence ID" value="NZ_CP138495.1"/>
</dbReference>
<dbReference type="GeneID" id="47724345"/>
<dbReference type="GO" id="GO:0003723">
    <property type="term" value="F:RNA binding"/>
    <property type="evidence" value="ECO:0007669"/>
    <property type="project" value="InterPro"/>
</dbReference>
<dbReference type="OrthoDB" id="9803936at2"/>
<reference evidence="2 3" key="1">
    <citation type="submission" date="2016-11" db="EMBL/GenBank/DDBJ databases">
        <authorList>
            <person name="Jaros S."/>
            <person name="Januszkiewicz K."/>
            <person name="Wedrychowicz H."/>
        </authorList>
    </citation>
    <scope>NUCLEOTIDE SEQUENCE [LARGE SCALE GENOMIC DNA]</scope>
    <source>
        <strain evidence="2">NCIMB 2154T</strain>
    </source>
</reference>
<protein>
    <recommendedName>
        <fullName evidence="1">Toxin SymE-like domain-containing protein</fullName>
    </recommendedName>
</protein>
<dbReference type="KEGG" id="tmar:MARIT_2897"/>
<dbReference type="InterPro" id="IPR014944">
    <property type="entry name" value="Toxin_SymE-like"/>
</dbReference>
<name>A0A2H1EDS3_9FLAO</name>
<evidence type="ECO:0000313" key="3">
    <source>
        <dbReference type="Proteomes" id="UP000231564"/>
    </source>
</evidence>
<evidence type="ECO:0000313" key="2">
    <source>
        <dbReference type="EMBL" id="SFZ84762.1"/>
    </source>
</evidence>
<accession>A0A2H1EDS3</accession>
<feature type="domain" description="Toxin SymE-like" evidence="1">
    <location>
        <begin position="24"/>
        <end position="58"/>
    </location>
</feature>